<protein>
    <submittedName>
        <fullName evidence="1">Uncharacterized protein</fullName>
    </submittedName>
</protein>
<accession>A0A0C9T214</accession>
<dbReference type="AlphaFoldDB" id="A0A0C9T214"/>
<dbReference type="Proteomes" id="UP000053263">
    <property type="component" value="Unassembled WGS sequence"/>
</dbReference>
<gene>
    <name evidence="1" type="ORF">PLICRDRAFT_455172</name>
</gene>
<sequence length="154" mass="16378">MAPVACPPDILSLSSLQFNVSVRHRLSVSPLGQSAHPARVGILKPSTKTTSISILRCRVICIHYPTPYRTPKHLLHIFQMIAVKFALILLAVVATPSVAAHSAAASTTLTAEGPGPVCLPQGNECSLTVGARCCPGLVCVSHPRLLFRTCEHVL</sequence>
<name>A0A0C9T214_PLICR</name>
<keyword evidence="2" id="KW-1185">Reference proteome</keyword>
<evidence type="ECO:0000313" key="1">
    <source>
        <dbReference type="EMBL" id="KII83224.1"/>
    </source>
</evidence>
<dbReference type="EMBL" id="KN832580">
    <property type="protein sequence ID" value="KII83224.1"/>
    <property type="molecule type" value="Genomic_DNA"/>
</dbReference>
<dbReference type="HOGENOM" id="CLU_1704979_0_0_1"/>
<proteinExistence type="predicted"/>
<reference evidence="1 2" key="1">
    <citation type="submission" date="2014-06" db="EMBL/GenBank/DDBJ databases">
        <title>Evolutionary Origins and Diversification of the Mycorrhizal Mutualists.</title>
        <authorList>
            <consortium name="DOE Joint Genome Institute"/>
            <consortium name="Mycorrhizal Genomics Consortium"/>
            <person name="Kohler A."/>
            <person name="Kuo A."/>
            <person name="Nagy L.G."/>
            <person name="Floudas D."/>
            <person name="Copeland A."/>
            <person name="Barry K.W."/>
            <person name="Cichocki N."/>
            <person name="Veneault-Fourrey C."/>
            <person name="LaButti K."/>
            <person name="Lindquist E.A."/>
            <person name="Lipzen A."/>
            <person name="Lundell T."/>
            <person name="Morin E."/>
            <person name="Murat C."/>
            <person name="Riley R."/>
            <person name="Ohm R."/>
            <person name="Sun H."/>
            <person name="Tunlid A."/>
            <person name="Henrissat B."/>
            <person name="Grigoriev I.V."/>
            <person name="Hibbett D.S."/>
            <person name="Martin F."/>
        </authorList>
    </citation>
    <scope>NUCLEOTIDE SEQUENCE [LARGE SCALE GENOMIC DNA]</scope>
    <source>
        <strain evidence="1 2">FD-325 SS-3</strain>
    </source>
</reference>
<evidence type="ECO:0000313" key="2">
    <source>
        <dbReference type="Proteomes" id="UP000053263"/>
    </source>
</evidence>
<organism evidence="1 2">
    <name type="scientific">Plicaturopsis crispa FD-325 SS-3</name>
    <dbReference type="NCBI Taxonomy" id="944288"/>
    <lineage>
        <taxon>Eukaryota</taxon>
        <taxon>Fungi</taxon>
        <taxon>Dikarya</taxon>
        <taxon>Basidiomycota</taxon>
        <taxon>Agaricomycotina</taxon>
        <taxon>Agaricomycetes</taxon>
        <taxon>Agaricomycetidae</taxon>
        <taxon>Amylocorticiales</taxon>
        <taxon>Amylocorticiaceae</taxon>
        <taxon>Plicatura</taxon>
        <taxon>Plicaturopsis crispa</taxon>
    </lineage>
</organism>